<dbReference type="RefSeq" id="WP_187645891.1">
    <property type="nucleotide sequence ID" value="NZ_VTPA01000001.1"/>
</dbReference>
<dbReference type="AlphaFoldDB" id="A0A561WMK7"/>
<evidence type="ECO:0000313" key="2">
    <source>
        <dbReference type="EMBL" id="TWG25091.1"/>
    </source>
</evidence>
<reference evidence="2 3" key="1">
    <citation type="submission" date="2019-06" db="EMBL/GenBank/DDBJ databases">
        <title>Sequencing the genomes of 1000 actinobacteria strains.</title>
        <authorList>
            <person name="Klenk H.-P."/>
        </authorList>
    </citation>
    <scope>NUCLEOTIDE SEQUENCE [LARGE SCALE GENOMIC DNA]</scope>
    <source>
        <strain evidence="2 3">DSM 43866</strain>
    </source>
</reference>
<feature type="region of interest" description="Disordered" evidence="1">
    <location>
        <begin position="104"/>
        <end position="133"/>
    </location>
</feature>
<protein>
    <recommendedName>
        <fullName evidence="4">Nitroreductase family protein</fullName>
    </recommendedName>
</protein>
<gene>
    <name evidence="2" type="ORF">FHX34_10154</name>
</gene>
<feature type="compositionally biased region" description="Low complexity" evidence="1">
    <location>
        <begin position="215"/>
        <end position="228"/>
    </location>
</feature>
<dbReference type="Proteomes" id="UP000320239">
    <property type="component" value="Unassembled WGS sequence"/>
</dbReference>
<name>A0A561WMK7_ACTTI</name>
<proteinExistence type="predicted"/>
<accession>A0A561WMK7</accession>
<dbReference type="Gene3D" id="3.40.109.10">
    <property type="entry name" value="NADH Oxidase"/>
    <property type="match status" value="1"/>
</dbReference>
<dbReference type="EMBL" id="VIWY01000001">
    <property type="protein sequence ID" value="TWG25091.1"/>
    <property type="molecule type" value="Genomic_DNA"/>
</dbReference>
<organism evidence="2 3">
    <name type="scientific">Actinoplanes teichomyceticus</name>
    <dbReference type="NCBI Taxonomy" id="1867"/>
    <lineage>
        <taxon>Bacteria</taxon>
        <taxon>Bacillati</taxon>
        <taxon>Actinomycetota</taxon>
        <taxon>Actinomycetes</taxon>
        <taxon>Micromonosporales</taxon>
        <taxon>Micromonosporaceae</taxon>
        <taxon>Actinoplanes</taxon>
    </lineage>
</organism>
<sequence>MVRAIADVLARVRVSGREPADPASLDFLRLILLRHTDRRPIIGTPIDPVDLAAVVAAMRAQETELHTLRADQILELASAVYHAQRIGAAAPAWQVELAAWAGGTRPSGSGVPERATPALASSPDSGRRGASSVRAGHDTGAVFVVLFGRSDDPVDWLRAGEALSAGWLTATGRGIGVVPYSAPIEVIASRQAMRAMIASVGNPYLLLRLGRTGPAAPHGAGSSPAGRSVGQQSLLVVEPGVPRAG</sequence>
<evidence type="ECO:0008006" key="4">
    <source>
        <dbReference type="Google" id="ProtNLM"/>
    </source>
</evidence>
<dbReference type="InterPro" id="IPR000415">
    <property type="entry name" value="Nitroreductase-like"/>
</dbReference>
<comment type="caution">
    <text evidence="2">The sequence shown here is derived from an EMBL/GenBank/DDBJ whole genome shotgun (WGS) entry which is preliminary data.</text>
</comment>
<evidence type="ECO:0000256" key="1">
    <source>
        <dbReference type="SAM" id="MobiDB-lite"/>
    </source>
</evidence>
<dbReference type="GO" id="GO:0016491">
    <property type="term" value="F:oxidoreductase activity"/>
    <property type="evidence" value="ECO:0007669"/>
    <property type="project" value="InterPro"/>
</dbReference>
<feature type="region of interest" description="Disordered" evidence="1">
    <location>
        <begin position="215"/>
        <end position="245"/>
    </location>
</feature>
<dbReference type="SUPFAM" id="SSF55469">
    <property type="entry name" value="FMN-dependent nitroreductase-like"/>
    <property type="match status" value="1"/>
</dbReference>
<keyword evidence="3" id="KW-1185">Reference proteome</keyword>
<evidence type="ECO:0000313" key="3">
    <source>
        <dbReference type="Proteomes" id="UP000320239"/>
    </source>
</evidence>